<keyword evidence="6" id="KW-1185">Reference proteome</keyword>
<evidence type="ECO:0000259" key="2">
    <source>
        <dbReference type="Pfam" id="PF05161"/>
    </source>
</evidence>
<dbReference type="InterPro" id="IPR037035">
    <property type="entry name" value="GK-like_C_sf"/>
</dbReference>
<dbReference type="GO" id="GO:0005737">
    <property type="term" value="C:cytoplasm"/>
    <property type="evidence" value="ECO:0007669"/>
    <property type="project" value="TreeGrafter"/>
</dbReference>
<sequence length="425" mass="47883">MGMCQALLEQIDNYNQNVEKSSNLNIPLIEIRFGQLNVPFGIKSSNKKLLFKYNTNYFECGYNNLPDEYSLNNTAKLLDSMRKKLPNANKPLIIGLLSGGGSSLLSLPGENLSLLDKRKTIEKLVQKGANIFELNSVRGCLSEVKHGQLAVKCLEWNPSCEMITLIISDVCDDSLETIASAPTVLPSRFVQNSMMDAMEVLRKYSIRLEDHILNCIRKKMQMFAENRRFESTSFQNIIIGNNSLALRVAQTKAQTLGFKSILIENCFQGEAKLIVEKLLDMALSYVISPDDRLRYNGILWIAGGEATIRMDSCDRIGLGGRCQEMGLLFLRAMNRTSNRNKDRPMFALFAGTDGQDGPTPVAGVSVQWPIESKFQKKNHWSALERALLEHDSYNYWKQSAKENFLVTEMTGTNVMDIYLVSIPFD</sequence>
<dbReference type="OrthoDB" id="44918at2759"/>
<dbReference type="Pfam" id="PF05161">
    <property type="entry name" value="MOFRL"/>
    <property type="match status" value="1"/>
</dbReference>
<comment type="similarity">
    <text evidence="1">Belongs to the glycerate kinase type-2 family.</text>
</comment>
<evidence type="ECO:0000313" key="4">
    <source>
        <dbReference type="EMBL" id="KAF7494489.1"/>
    </source>
</evidence>
<dbReference type="InterPro" id="IPR025286">
    <property type="entry name" value="MOFRL_assoc_dom"/>
</dbReference>
<organism evidence="4">
    <name type="scientific">Sarcoptes scabiei</name>
    <name type="common">Itch mite</name>
    <name type="synonym">Acarus scabiei</name>
    <dbReference type="NCBI Taxonomy" id="52283"/>
    <lineage>
        <taxon>Eukaryota</taxon>
        <taxon>Metazoa</taxon>
        <taxon>Ecdysozoa</taxon>
        <taxon>Arthropoda</taxon>
        <taxon>Chelicerata</taxon>
        <taxon>Arachnida</taxon>
        <taxon>Acari</taxon>
        <taxon>Acariformes</taxon>
        <taxon>Sarcoptiformes</taxon>
        <taxon>Astigmata</taxon>
        <taxon>Psoroptidia</taxon>
        <taxon>Sarcoptoidea</taxon>
        <taxon>Sarcoptidae</taxon>
        <taxon>Sarcoptinae</taxon>
        <taxon>Sarcoptes</taxon>
    </lineage>
</organism>
<dbReference type="GO" id="GO:0008887">
    <property type="term" value="F:glycerate kinase activity"/>
    <property type="evidence" value="ECO:0007669"/>
    <property type="project" value="InterPro"/>
</dbReference>
<protein>
    <recommendedName>
        <fullName evidence="7">Glycerate kinase-like protein</fullName>
    </recommendedName>
</protein>
<dbReference type="Gene3D" id="3.40.1480.10">
    <property type="entry name" value="MOFRL domain"/>
    <property type="match status" value="1"/>
</dbReference>
<gene>
    <name evidence="4" type="ORF">SSS_5247</name>
</gene>
<dbReference type="InterPro" id="IPR038614">
    <property type="entry name" value="GK_N_sf"/>
</dbReference>
<name>A0A834VGN7_SARSC</name>
<feature type="domain" description="MOFRL-associated" evidence="3">
    <location>
        <begin position="54"/>
        <end position="216"/>
    </location>
</feature>
<dbReference type="PANTHER" id="PTHR12227:SF0">
    <property type="entry name" value="GLYCERATE KINASE"/>
    <property type="match status" value="1"/>
</dbReference>
<dbReference type="Gene3D" id="3.40.50.10180">
    <property type="entry name" value="Glycerate kinase, MOFRL-like N-terminal domain"/>
    <property type="match status" value="1"/>
</dbReference>
<evidence type="ECO:0000313" key="6">
    <source>
        <dbReference type="Proteomes" id="UP000070412"/>
    </source>
</evidence>
<evidence type="ECO:0000313" key="5">
    <source>
        <dbReference type="EnsemblMetazoa" id="KAF7494489.1"/>
    </source>
</evidence>
<evidence type="ECO:0000259" key="3">
    <source>
        <dbReference type="Pfam" id="PF13660"/>
    </source>
</evidence>
<evidence type="ECO:0008006" key="7">
    <source>
        <dbReference type="Google" id="ProtNLM"/>
    </source>
</evidence>
<dbReference type="InterPro" id="IPR039760">
    <property type="entry name" value="MOFRL_protein"/>
</dbReference>
<dbReference type="EMBL" id="WVUK01000053">
    <property type="protein sequence ID" value="KAF7494489.1"/>
    <property type="molecule type" value="Genomic_DNA"/>
</dbReference>
<dbReference type="PANTHER" id="PTHR12227">
    <property type="entry name" value="GLYCERATE KINASE"/>
    <property type="match status" value="1"/>
</dbReference>
<evidence type="ECO:0000256" key="1">
    <source>
        <dbReference type="ARBA" id="ARBA00005393"/>
    </source>
</evidence>
<reference evidence="4" key="2">
    <citation type="submission" date="2020-01" db="EMBL/GenBank/DDBJ databases">
        <authorList>
            <person name="Korhonen P.K.K."/>
            <person name="Guangxu M.G."/>
            <person name="Wang T.W."/>
            <person name="Stroehlein A.J.S."/>
            <person name="Young N.D."/>
            <person name="Ang C.-S.A."/>
            <person name="Fernando D.W.F."/>
            <person name="Lu H.L."/>
            <person name="Taylor S.T."/>
            <person name="Ehtesham M.E.M."/>
            <person name="Najaraj S.H.N."/>
            <person name="Harsha G.H.G."/>
            <person name="Madugundu A.M."/>
            <person name="Renuse S.R."/>
            <person name="Holt D.H."/>
            <person name="Pandey A.P."/>
            <person name="Papenfuss A.P."/>
            <person name="Gasser R.B.G."/>
            <person name="Fischer K.F."/>
        </authorList>
    </citation>
    <scope>NUCLEOTIDE SEQUENCE</scope>
    <source>
        <strain evidence="4">SSS_KF_BRIS2020</strain>
    </source>
</reference>
<dbReference type="SUPFAM" id="SSF82544">
    <property type="entry name" value="GckA/TtuD-like"/>
    <property type="match status" value="1"/>
</dbReference>
<feature type="domain" description="MOFRL" evidence="2">
    <location>
        <begin position="299"/>
        <end position="416"/>
    </location>
</feature>
<dbReference type="AlphaFoldDB" id="A0A834VGN7"/>
<dbReference type="EnsemblMetazoa" id="SSS_5247s_mrna">
    <property type="protein sequence ID" value="KAF7494489.1"/>
    <property type="gene ID" value="SSS_5247"/>
</dbReference>
<dbReference type="InterPro" id="IPR007835">
    <property type="entry name" value="MOFRL"/>
</dbReference>
<dbReference type="Pfam" id="PF13660">
    <property type="entry name" value="DUF4147"/>
    <property type="match status" value="1"/>
</dbReference>
<dbReference type="Proteomes" id="UP000070412">
    <property type="component" value="Unassembled WGS sequence"/>
</dbReference>
<proteinExistence type="inferred from homology"/>
<accession>A0A834VGN7</accession>
<reference evidence="5" key="3">
    <citation type="submission" date="2022-06" db="UniProtKB">
        <authorList>
            <consortium name="EnsemblMetazoa"/>
        </authorList>
    </citation>
    <scope>IDENTIFICATION</scope>
</reference>
<reference evidence="6" key="1">
    <citation type="journal article" date="2020" name="PLoS Negl. Trop. Dis.">
        <title>High-quality nuclear genome for Sarcoptes scabiei-A critical resource for a neglected parasite.</title>
        <authorList>
            <person name="Korhonen P.K."/>
            <person name="Gasser R.B."/>
            <person name="Ma G."/>
            <person name="Wang T."/>
            <person name="Stroehlein A.J."/>
            <person name="Young N.D."/>
            <person name="Ang C.S."/>
            <person name="Fernando D.D."/>
            <person name="Lu H.C."/>
            <person name="Taylor S."/>
            <person name="Reynolds S.L."/>
            <person name="Mofiz E."/>
            <person name="Najaraj S.H."/>
            <person name="Gowda H."/>
            <person name="Madugundu A."/>
            <person name="Renuse S."/>
            <person name="Holt D."/>
            <person name="Pandey A."/>
            <person name="Papenfuss A.T."/>
            <person name="Fischer K."/>
        </authorList>
    </citation>
    <scope>NUCLEOTIDE SEQUENCE [LARGE SCALE GENOMIC DNA]</scope>
</reference>